<keyword evidence="2" id="KW-1185">Reference proteome</keyword>
<organism evidence="1 2">
    <name type="scientific">Chaetomidium leptoderma</name>
    <dbReference type="NCBI Taxonomy" id="669021"/>
    <lineage>
        <taxon>Eukaryota</taxon>
        <taxon>Fungi</taxon>
        <taxon>Dikarya</taxon>
        <taxon>Ascomycota</taxon>
        <taxon>Pezizomycotina</taxon>
        <taxon>Sordariomycetes</taxon>
        <taxon>Sordariomycetidae</taxon>
        <taxon>Sordariales</taxon>
        <taxon>Chaetomiaceae</taxon>
        <taxon>Chaetomidium</taxon>
    </lineage>
</organism>
<reference evidence="1" key="1">
    <citation type="journal article" date="2023" name="Mol. Phylogenet. Evol.">
        <title>Genome-scale phylogeny and comparative genomics of the fungal order Sordariales.</title>
        <authorList>
            <person name="Hensen N."/>
            <person name="Bonometti L."/>
            <person name="Westerberg I."/>
            <person name="Brannstrom I.O."/>
            <person name="Guillou S."/>
            <person name="Cros-Aarteil S."/>
            <person name="Calhoun S."/>
            <person name="Haridas S."/>
            <person name="Kuo A."/>
            <person name="Mondo S."/>
            <person name="Pangilinan J."/>
            <person name="Riley R."/>
            <person name="LaButti K."/>
            <person name="Andreopoulos B."/>
            <person name="Lipzen A."/>
            <person name="Chen C."/>
            <person name="Yan M."/>
            <person name="Daum C."/>
            <person name="Ng V."/>
            <person name="Clum A."/>
            <person name="Steindorff A."/>
            <person name="Ohm R.A."/>
            <person name="Martin F."/>
            <person name="Silar P."/>
            <person name="Natvig D.O."/>
            <person name="Lalanne C."/>
            <person name="Gautier V."/>
            <person name="Ament-Velasquez S.L."/>
            <person name="Kruys A."/>
            <person name="Hutchinson M.I."/>
            <person name="Powell A.J."/>
            <person name="Barry K."/>
            <person name="Miller A.N."/>
            <person name="Grigoriev I.V."/>
            <person name="Debuchy R."/>
            <person name="Gladieux P."/>
            <person name="Hiltunen Thoren M."/>
            <person name="Johannesson H."/>
        </authorList>
    </citation>
    <scope>NUCLEOTIDE SEQUENCE</scope>
    <source>
        <strain evidence="1">CBS 538.74</strain>
    </source>
</reference>
<dbReference type="Proteomes" id="UP001302745">
    <property type="component" value="Unassembled WGS sequence"/>
</dbReference>
<gene>
    <name evidence="1" type="ORF">C8A00DRAFT_12973</name>
</gene>
<evidence type="ECO:0000313" key="2">
    <source>
        <dbReference type="Proteomes" id="UP001302745"/>
    </source>
</evidence>
<dbReference type="EMBL" id="MU856875">
    <property type="protein sequence ID" value="KAK4156071.1"/>
    <property type="molecule type" value="Genomic_DNA"/>
</dbReference>
<dbReference type="AlphaFoldDB" id="A0AAN6VSI6"/>
<sequence>MQDIADHYEDLRDGCPENRRAPPLAPFTPRLLTELPFPGGVVPRGLLAAFSEEPDTDKRTAIATSGVNGRAIDSLIVLFRLFLLLGFREVAGVDRVVYNVAYHAFGRRAASDYIVKGKLADALYPTEADLAAQQQVTLGKLLEHPLVVRAFWSHPDMSFWRPETCALNSDGVLERFELTAKFLSTESPFRVGPAVDIGQFLSSRFGVSEVDGKSVVFSANMPMAIPVVMKGGRKFDDIRSFALTGPYYEATGIPVEKTCRYHLRAVLNLSQSDIRLYYGDTVPVIETIEVPGQEDSRQLKVDGRHSQSSEWTFADSPELEFLVLYERQREIHKVPYQPPNTRYPEYLNPMAFELTGNAWYATYLPTLPVAPAKSTE</sequence>
<name>A0AAN6VSI6_9PEZI</name>
<proteinExistence type="predicted"/>
<evidence type="ECO:0000313" key="1">
    <source>
        <dbReference type="EMBL" id="KAK4156071.1"/>
    </source>
</evidence>
<reference evidence="1" key="2">
    <citation type="submission" date="2023-05" db="EMBL/GenBank/DDBJ databases">
        <authorList>
            <consortium name="Lawrence Berkeley National Laboratory"/>
            <person name="Steindorff A."/>
            <person name="Hensen N."/>
            <person name="Bonometti L."/>
            <person name="Westerberg I."/>
            <person name="Brannstrom I.O."/>
            <person name="Guillou S."/>
            <person name="Cros-Aarteil S."/>
            <person name="Calhoun S."/>
            <person name="Haridas S."/>
            <person name="Kuo A."/>
            <person name="Mondo S."/>
            <person name="Pangilinan J."/>
            <person name="Riley R."/>
            <person name="Labutti K."/>
            <person name="Andreopoulos B."/>
            <person name="Lipzen A."/>
            <person name="Chen C."/>
            <person name="Yanf M."/>
            <person name="Daum C."/>
            <person name="Ng V."/>
            <person name="Clum A."/>
            <person name="Ohm R."/>
            <person name="Martin F."/>
            <person name="Silar P."/>
            <person name="Natvig D."/>
            <person name="Lalanne C."/>
            <person name="Gautier V."/>
            <person name="Ament-Velasquez S.L."/>
            <person name="Kruys A."/>
            <person name="Hutchinson M.I."/>
            <person name="Powell A.J."/>
            <person name="Barry K."/>
            <person name="Miller A.N."/>
            <person name="Grigoriev I.V."/>
            <person name="Debuchy R."/>
            <person name="Gladieux P."/>
            <person name="Thoren M.H."/>
            <person name="Johannesson H."/>
        </authorList>
    </citation>
    <scope>NUCLEOTIDE SEQUENCE</scope>
    <source>
        <strain evidence="1">CBS 538.74</strain>
    </source>
</reference>
<comment type="caution">
    <text evidence="1">The sequence shown here is derived from an EMBL/GenBank/DDBJ whole genome shotgun (WGS) entry which is preliminary data.</text>
</comment>
<accession>A0AAN6VSI6</accession>
<protein>
    <submittedName>
        <fullName evidence="1">Uncharacterized protein</fullName>
    </submittedName>
</protein>